<sequence length="541" mass="56115">MPALSSLLPALPQPAVARRAVGAALTLGVLTDALLRAQPLGINLLLLTTALVAALAWLARRREQPLTLGAALLGALALVFAGAAGWRDAEALAALNVLALLTVLAALAAAVLHGDALDVDHAGPLAYVGGAVIMGARVAFGAPLLASRAVEAPPLPAPATLAGIGTLARGGLLAAPALLVFGVLLVSADRAFARMMEHLVAWDGGLVAQHVVVITVSAWMVGGYLYAALLAPRPAPIADAPATTLEHAIAPMSDLRAGLQGVGVGVREVTVAIALVDALFLTFGALQVGWLFGGSRALATAGVTVAEYARRGFFELVVVAALALPMLLLAHGLVGEGTPSPHSRRAHRHFRIAAGALIALVLVLLVSAADRMRLYLTAFGLTEQRFYASAFMAWLGVVFAWAGATLLRGRVAQFALGTLVSGWAWVLLLHAVNPDARIVNVNAVRAARGLDLDAEYLAGLSADAAPALVAHADTMLAATQREPRARCQLQWAFHHAARRAERRGDWRGWSLSRARARHLLPAAWLTAPAPCTPAPVPPPAS</sequence>
<protein>
    <recommendedName>
        <fullName evidence="4">DUF4173 domain-containing protein</fullName>
    </recommendedName>
</protein>
<feature type="transmembrane region" description="Helical" evidence="1">
    <location>
        <begin position="200"/>
        <end position="226"/>
    </location>
</feature>
<feature type="transmembrane region" description="Helical" evidence="1">
    <location>
        <begin position="413"/>
        <end position="432"/>
    </location>
</feature>
<comment type="caution">
    <text evidence="2">The sequence shown here is derived from an EMBL/GenBank/DDBJ whole genome shotgun (WGS) entry which is preliminary data.</text>
</comment>
<dbReference type="AlphaFoldDB" id="A0AA37PZ87"/>
<evidence type="ECO:0000313" key="2">
    <source>
        <dbReference type="EMBL" id="GLC23675.1"/>
    </source>
</evidence>
<dbReference type="Pfam" id="PF13687">
    <property type="entry name" value="DUF4153"/>
    <property type="match status" value="1"/>
</dbReference>
<feature type="transmembrane region" description="Helical" evidence="1">
    <location>
        <begin position="124"/>
        <end position="146"/>
    </location>
</feature>
<dbReference type="EMBL" id="BRXS01000001">
    <property type="protein sequence ID" value="GLC23675.1"/>
    <property type="molecule type" value="Genomic_DNA"/>
</dbReference>
<feature type="transmembrane region" description="Helical" evidence="1">
    <location>
        <begin position="166"/>
        <end position="188"/>
    </location>
</feature>
<dbReference type="InterPro" id="IPR025291">
    <property type="entry name" value="DUF4153"/>
</dbReference>
<proteinExistence type="predicted"/>
<feature type="transmembrane region" description="Helical" evidence="1">
    <location>
        <begin position="66"/>
        <end position="86"/>
    </location>
</feature>
<keyword evidence="1" id="KW-0812">Transmembrane</keyword>
<feature type="transmembrane region" description="Helical" evidence="1">
    <location>
        <begin position="386"/>
        <end position="407"/>
    </location>
</feature>
<feature type="transmembrane region" description="Helical" evidence="1">
    <location>
        <begin position="41"/>
        <end position="59"/>
    </location>
</feature>
<keyword evidence="1" id="KW-1133">Transmembrane helix</keyword>
<evidence type="ECO:0000313" key="3">
    <source>
        <dbReference type="Proteomes" id="UP001161325"/>
    </source>
</evidence>
<accession>A0AA37PZ87</accession>
<feature type="transmembrane region" description="Helical" evidence="1">
    <location>
        <begin position="313"/>
        <end position="334"/>
    </location>
</feature>
<evidence type="ECO:0008006" key="4">
    <source>
        <dbReference type="Google" id="ProtNLM"/>
    </source>
</evidence>
<dbReference type="Proteomes" id="UP001161325">
    <property type="component" value="Unassembled WGS sequence"/>
</dbReference>
<evidence type="ECO:0000256" key="1">
    <source>
        <dbReference type="SAM" id="Phobius"/>
    </source>
</evidence>
<reference evidence="2" key="1">
    <citation type="submission" date="2022-08" db="EMBL/GenBank/DDBJ databases">
        <title>Draft genome sequencing of Roseisolibacter agri AW1220.</title>
        <authorList>
            <person name="Tobiishi Y."/>
            <person name="Tonouchi A."/>
        </authorList>
    </citation>
    <scope>NUCLEOTIDE SEQUENCE</scope>
    <source>
        <strain evidence="2">AW1220</strain>
    </source>
</reference>
<feature type="transmembrane region" description="Helical" evidence="1">
    <location>
        <begin position="346"/>
        <end position="366"/>
    </location>
</feature>
<organism evidence="2 3">
    <name type="scientific">Roseisolibacter agri</name>
    <dbReference type="NCBI Taxonomy" id="2014610"/>
    <lineage>
        <taxon>Bacteria</taxon>
        <taxon>Pseudomonadati</taxon>
        <taxon>Gemmatimonadota</taxon>
        <taxon>Gemmatimonadia</taxon>
        <taxon>Gemmatimonadales</taxon>
        <taxon>Gemmatimonadaceae</taxon>
        <taxon>Roseisolibacter</taxon>
    </lineage>
</organism>
<feature type="transmembrane region" description="Helical" evidence="1">
    <location>
        <begin position="92"/>
        <end position="112"/>
    </location>
</feature>
<keyword evidence="1" id="KW-0472">Membrane</keyword>
<keyword evidence="3" id="KW-1185">Reference proteome</keyword>
<name>A0AA37PZ87_9BACT</name>
<feature type="transmembrane region" description="Helical" evidence="1">
    <location>
        <begin position="269"/>
        <end position="292"/>
    </location>
</feature>
<gene>
    <name evidence="2" type="ORF">rosag_01880</name>
</gene>
<dbReference type="RefSeq" id="WP_284348117.1">
    <property type="nucleotide sequence ID" value="NZ_BRXS01000001.1"/>
</dbReference>